<comment type="caution">
    <text evidence="2">The sequence shown here is derived from an EMBL/GenBank/DDBJ whole genome shotgun (WGS) entry which is preliminary data.</text>
</comment>
<dbReference type="InterPro" id="IPR036691">
    <property type="entry name" value="Endo/exonu/phosph_ase_sf"/>
</dbReference>
<reference evidence="2 3" key="1">
    <citation type="journal article" date="2023" name="Sci. Data">
        <title>Genome assembly of the Korean intertidal mud-creeper Batillaria attramentaria.</title>
        <authorList>
            <person name="Patra A.K."/>
            <person name="Ho P.T."/>
            <person name="Jun S."/>
            <person name="Lee S.J."/>
            <person name="Kim Y."/>
            <person name="Won Y.J."/>
        </authorList>
    </citation>
    <scope>NUCLEOTIDE SEQUENCE [LARGE SCALE GENOMIC DNA]</scope>
    <source>
        <strain evidence="2">Wonlab-2016</strain>
    </source>
</reference>
<name>A0ABD0LLK8_9CAEN</name>
<evidence type="ECO:0000259" key="1">
    <source>
        <dbReference type="Pfam" id="PF03372"/>
    </source>
</evidence>
<evidence type="ECO:0000313" key="3">
    <source>
        <dbReference type="Proteomes" id="UP001519460"/>
    </source>
</evidence>
<dbReference type="PANTHER" id="PTHR23227:SF67">
    <property type="entry name" value="CRANIOFACIAL DEVELOPMENT PROTEIN 2-LIKE"/>
    <property type="match status" value="1"/>
</dbReference>
<evidence type="ECO:0000313" key="2">
    <source>
        <dbReference type="EMBL" id="KAK7500441.1"/>
    </source>
</evidence>
<sequence length="208" mass="23628">MTARGESLREAQRPTRSLVTPKQTLTIGHWNVRTMYRGGAAAQIAREMEGYQLDILGISECRWMGAGRMRLASGQTVLYSGDEELHEGGVAIIISQQAEKSLMEWTPISKRIITARFYTRYRRVTVLQAYAPHNEREEEEKDQFYLELQETLDECNKNDIIIIMGDLNAKVGSDNSGYERTMGVHGLGTQNENRERLCTSNQRNVVSP</sequence>
<dbReference type="AlphaFoldDB" id="A0ABD0LLK8"/>
<dbReference type="Pfam" id="PF03372">
    <property type="entry name" value="Exo_endo_phos"/>
    <property type="match status" value="1"/>
</dbReference>
<proteinExistence type="predicted"/>
<dbReference type="CDD" id="cd09076">
    <property type="entry name" value="L1-EN"/>
    <property type="match status" value="1"/>
</dbReference>
<dbReference type="PANTHER" id="PTHR23227">
    <property type="entry name" value="BUCENTAUR RELATED"/>
    <property type="match status" value="1"/>
</dbReference>
<dbReference type="Proteomes" id="UP001519460">
    <property type="component" value="Unassembled WGS sequence"/>
</dbReference>
<gene>
    <name evidence="2" type="ORF">BaRGS_00008348</name>
</gene>
<dbReference type="EMBL" id="JACVVK020000037">
    <property type="protein sequence ID" value="KAK7500441.1"/>
    <property type="molecule type" value="Genomic_DNA"/>
</dbReference>
<accession>A0ABD0LLK8</accession>
<feature type="domain" description="Endonuclease/exonuclease/phosphatase" evidence="1">
    <location>
        <begin position="29"/>
        <end position="176"/>
    </location>
</feature>
<dbReference type="InterPro" id="IPR005135">
    <property type="entry name" value="Endo/exonuclease/phosphatase"/>
</dbReference>
<keyword evidence="3" id="KW-1185">Reference proteome</keyword>
<dbReference type="SUPFAM" id="SSF56219">
    <property type="entry name" value="DNase I-like"/>
    <property type="match status" value="1"/>
</dbReference>
<dbReference type="InterPro" id="IPR027124">
    <property type="entry name" value="Swc5/CFDP1/2"/>
</dbReference>
<organism evidence="2 3">
    <name type="scientific">Batillaria attramentaria</name>
    <dbReference type="NCBI Taxonomy" id="370345"/>
    <lineage>
        <taxon>Eukaryota</taxon>
        <taxon>Metazoa</taxon>
        <taxon>Spiralia</taxon>
        <taxon>Lophotrochozoa</taxon>
        <taxon>Mollusca</taxon>
        <taxon>Gastropoda</taxon>
        <taxon>Caenogastropoda</taxon>
        <taxon>Sorbeoconcha</taxon>
        <taxon>Cerithioidea</taxon>
        <taxon>Batillariidae</taxon>
        <taxon>Batillaria</taxon>
    </lineage>
</organism>
<protein>
    <recommendedName>
        <fullName evidence="1">Endonuclease/exonuclease/phosphatase domain-containing protein</fullName>
    </recommendedName>
</protein>
<dbReference type="Gene3D" id="3.60.10.10">
    <property type="entry name" value="Endonuclease/exonuclease/phosphatase"/>
    <property type="match status" value="1"/>
</dbReference>